<comment type="caution">
    <text evidence="2">The sequence shown here is derived from an EMBL/GenBank/DDBJ whole genome shotgun (WGS) entry which is preliminary data.</text>
</comment>
<dbReference type="Proteomes" id="UP000036908">
    <property type="component" value="Unassembled WGS sequence"/>
</dbReference>
<dbReference type="AlphaFoldDB" id="A0A0L8AJ28"/>
<evidence type="ECO:0000313" key="2">
    <source>
        <dbReference type="EMBL" id="KOF02150.1"/>
    </source>
</evidence>
<feature type="domain" description="Hemerythrin-like" evidence="1">
    <location>
        <begin position="70"/>
        <end position="141"/>
    </location>
</feature>
<organism evidence="2 3">
    <name type="scientific">Roseivirga seohaensis subsp. aquiponti</name>
    <dbReference type="NCBI Taxonomy" id="1566026"/>
    <lineage>
        <taxon>Bacteria</taxon>
        <taxon>Pseudomonadati</taxon>
        <taxon>Bacteroidota</taxon>
        <taxon>Cytophagia</taxon>
        <taxon>Cytophagales</taxon>
        <taxon>Roseivirgaceae</taxon>
        <taxon>Roseivirga</taxon>
    </lineage>
</organism>
<dbReference type="EMBL" id="JSVA01000016">
    <property type="protein sequence ID" value="KOF02150.1"/>
    <property type="molecule type" value="Genomic_DNA"/>
</dbReference>
<name>A0A0L8AJ28_9BACT</name>
<evidence type="ECO:0000313" key="3">
    <source>
        <dbReference type="Proteomes" id="UP000036908"/>
    </source>
</evidence>
<sequence>MEERKPLKRHKALQPFSREHHHGLLLCWKIRKGFLSKVDPMRIKTYADWFYKTHLIPHFSDEEKFIFPILGEEHEHIKKAMAEHRRLARLFEDKEDIARNLSRIEEELERHIRFEERVLFPEIQDIATSEQLAQMTEMHDSVTFKENNEDPFWL</sequence>
<dbReference type="PATRIC" id="fig|1566026.4.peg.1131"/>
<keyword evidence="3" id="KW-1185">Reference proteome</keyword>
<dbReference type="OrthoDB" id="9793254at2"/>
<dbReference type="RefSeq" id="WP_053224377.1">
    <property type="nucleotide sequence ID" value="NZ_JSVA01000016.1"/>
</dbReference>
<dbReference type="Pfam" id="PF01814">
    <property type="entry name" value="Hemerythrin"/>
    <property type="match status" value="1"/>
</dbReference>
<protein>
    <submittedName>
        <fullName evidence="2">Cation-binding protein</fullName>
    </submittedName>
</protein>
<reference evidence="3" key="1">
    <citation type="submission" date="2014-11" db="EMBL/GenBank/DDBJ databases">
        <title>Genome sequencing of Roseivirga sp. D-25.</title>
        <authorList>
            <person name="Selvaratnam C."/>
            <person name="Thevarajoo S."/>
            <person name="Goh K.M."/>
            <person name="Eee R."/>
            <person name="Chan K.-G."/>
            <person name="Chong C.S."/>
        </authorList>
    </citation>
    <scope>NUCLEOTIDE SEQUENCE [LARGE SCALE GENOMIC DNA]</scope>
    <source>
        <strain evidence="3">D-25</strain>
    </source>
</reference>
<dbReference type="InterPro" id="IPR012312">
    <property type="entry name" value="Hemerythrin-like"/>
</dbReference>
<evidence type="ECO:0000259" key="1">
    <source>
        <dbReference type="Pfam" id="PF01814"/>
    </source>
</evidence>
<accession>A0A0L8AJ28</accession>
<proteinExistence type="predicted"/>
<gene>
    <name evidence="2" type="ORF">OB69_14105</name>
</gene>
<dbReference type="Gene3D" id="1.20.120.520">
    <property type="entry name" value="nmb1532 protein domain like"/>
    <property type="match status" value="1"/>
</dbReference>